<evidence type="ECO:0000256" key="4">
    <source>
        <dbReference type="ARBA" id="ARBA00016202"/>
    </source>
</evidence>
<organism evidence="15 16">
    <name type="scientific">Paucimonas lemoignei</name>
    <name type="common">Pseudomonas lemoignei</name>
    <dbReference type="NCBI Taxonomy" id="29443"/>
    <lineage>
        <taxon>Bacteria</taxon>
        <taxon>Pseudomonadati</taxon>
        <taxon>Pseudomonadota</taxon>
        <taxon>Betaproteobacteria</taxon>
        <taxon>Burkholderiales</taxon>
        <taxon>Burkholderiaceae</taxon>
        <taxon>Paucimonas</taxon>
    </lineage>
</organism>
<name>A0A4R3HZR0_PAULE</name>
<evidence type="ECO:0000256" key="12">
    <source>
        <dbReference type="ARBA" id="ARBA00023288"/>
    </source>
</evidence>
<keyword evidence="5 13" id="KW-0813">Transport</keyword>
<comment type="function">
    <text evidence="13">Plays a critical role in the incorporation of lipoproteins in the outer membrane after they are released by the LolA protein.</text>
</comment>
<dbReference type="InterPro" id="IPR029046">
    <property type="entry name" value="LolA/LolB/LppX"/>
</dbReference>
<keyword evidence="9 13" id="KW-0564">Palmitate</keyword>
<comment type="subunit">
    <text evidence="3 13">Monomer.</text>
</comment>
<reference evidence="15 16" key="1">
    <citation type="submission" date="2019-03" db="EMBL/GenBank/DDBJ databases">
        <title>Genomic Encyclopedia of Type Strains, Phase IV (KMG-IV): sequencing the most valuable type-strain genomes for metagenomic binning, comparative biology and taxonomic classification.</title>
        <authorList>
            <person name="Goeker M."/>
        </authorList>
    </citation>
    <scope>NUCLEOTIDE SEQUENCE [LARGE SCALE GENOMIC DNA]</scope>
    <source>
        <strain evidence="15 16">DSM 7445</strain>
    </source>
</reference>
<dbReference type="OrthoDB" id="9797618at2"/>
<dbReference type="GO" id="GO:0015031">
    <property type="term" value="P:protein transport"/>
    <property type="evidence" value="ECO:0007669"/>
    <property type="project" value="UniProtKB-KW"/>
</dbReference>
<evidence type="ECO:0000256" key="10">
    <source>
        <dbReference type="ARBA" id="ARBA00023186"/>
    </source>
</evidence>
<feature type="chain" id="PRO_5020306624" description="Outer-membrane lipoprotein LolB" evidence="14">
    <location>
        <begin position="23"/>
        <end position="207"/>
    </location>
</feature>
<evidence type="ECO:0000256" key="8">
    <source>
        <dbReference type="ARBA" id="ARBA00023136"/>
    </source>
</evidence>
<feature type="signal peptide" evidence="14">
    <location>
        <begin position="1"/>
        <end position="22"/>
    </location>
</feature>
<evidence type="ECO:0000256" key="13">
    <source>
        <dbReference type="HAMAP-Rule" id="MF_00233"/>
    </source>
</evidence>
<dbReference type="HAMAP" id="MF_00233">
    <property type="entry name" value="LolB"/>
    <property type="match status" value="1"/>
</dbReference>
<evidence type="ECO:0000256" key="9">
    <source>
        <dbReference type="ARBA" id="ARBA00023139"/>
    </source>
</evidence>
<dbReference type="RefSeq" id="WP_132258717.1">
    <property type="nucleotide sequence ID" value="NZ_SLZQ01000005.1"/>
</dbReference>
<comment type="caution">
    <text evidence="15">The sequence shown here is derived from an EMBL/GenBank/DDBJ whole genome shotgun (WGS) entry which is preliminary data.</text>
</comment>
<keyword evidence="16" id="KW-1185">Reference proteome</keyword>
<comment type="subcellular location">
    <subcellularLocation>
        <location evidence="1 13">Cell outer membrane</location>
        <topology evidence="1 13">Lipid-anchor</topology>
    </subcellularLocation>
</comment>
<dbReference type="EMBL" id="SLZQ01000005">
    <property type="protein sequence ID" value="TCS37009.1"/>
    <property type="molecule type" value="Genomic_DNA"/>
</dbReference>
<proteinExistence type="inferred from homology"/>
<gene>
    <name evidence="13" type="primary">lolB</name>
    <name evidence="15" type="ORF">EDC30_105231</name>
</gene>
<dbReference type="GO" id="GO:0009279">
    <property type="term" value="C:cell outer membrane"/>
    <property type="evidence" value="ECO:0007669"/>
    <property type="project" value="UniProtKB-SubCell"/>
</dbReference>
<evidence type="ECO:0000256" key="3">
    <source>
        <dbReference type="ARBA" id="ARBA00011245"/>
    </source>
</evidence>
<dbReference type="AlphaFoldDB" id="A0A4R3HZR0"/>
<sequence length="207" mass="21864">MRTRLAYVVALIAMLGGCAAIAPPAAPPVSSSTQQAARPYWQAIDLAGRLSVQYARGGADESLHGGFTWSQSPQRTGVSLLSPLGQTLAVIDVQPGSATLTQSGQPPRVAADADSLAQTALGWPLPVAGLRDWLQGFITDPQGQRRAVPTDDGAAVTTADGWQITYGAWTQDDGSATPRPRRIDLARQTVEAGLVKLRIVIDNWQTP</sequence>
<protein>
    <recommendedName>
        <fullName evidence="4 13">Outer-membrane lipoprotein LolB</fullName>
    </recommendedName>
</protein>
<dbReference type="PROSITE" id="PS51257">
    <property type="entry name" value="PROKAR_LIPOPROTEIN"/>
    <property type="match status" value="1"/>
</dbReference>
<dbReference type="SUPFAM" id="SSF89392">
    <property type="entry name" value="Prokaryotic lipoproteins and lipoprotein localization factors"/>
    <property type="match status" value="1"/>
</dbReference>
<dbReference type="NCBIfam" id="TIGR00548">
    <property type="entry name" value="lolB"/>
    <property type="match status" value="1"/>
</dbReference>
<evidence type="ECO:0000256" key="14">
    <source>
        <dbReference type="SAM" id="SignalP"/>
    </source>
</evidence>
<evidence type="ECO:0000256" key="5">
    <source>
        <dbReference type="ARBA" id="ARBA00022448"/>
    </source>
</evidence>
<dbReference type="InterPro" id="IPR004565">
    <property type="entry name" value="OM_lipoprot_LolB"/>
</dbReference>
<dbReference type="GO" id="GO:0044874">
    <property type="term" value="P:lipoprotein localization to outer membrane"/>
    <property type="evidence" value="ECO:0007669"/>
    <property type="project" value="UniProtKB-UniRule"/>
</dbReference>
<evidence type="ECO:0000313" key="15">
    <source>
        <dbReference type="EMBL" id="TCS37009.1"/>
    </source>
</evidence>
<dbReference type="Proteomes" id="UP000295382">
    <property type="component" value="Unassembled WGS sequence"/>
</dbReference>
<dbReference type="CDD" id="cd16326">
    <property type="entry name" value="LolB"/>
    <property type="match status" value="1"/>
</dbReference>
<keyword evidence="12 13" id="KW-0449">Lipoprotein</keyword>
<evidence type="ECO:0000256" key="1">
    <source>
        <dbReference type="ARBA" id="ARBA00004459"/>
    </source>
</evidence>
<evidence type="ECO:0000256" key="6">
    <source>
        <dbReference type="ARBA" id="ARBA00022729"/>
    </source>
</evidence>
<keyword evidence="6 13" id="KW-0732">Signal</keyword>
<keyword evidence="10 13" id="KW-0143">Chaperone</keyword>
<accession>A0A4R3HZR0</accession>
<evidence type="ECO:0000313" key="16">
    <source>
        <dbReference type="Proteomes" id="UP000295382"/>
    </source>
</evidence>
<keyword evidence="7 13" id="KW-0653">Protein transport</keyword>
<dbReference type="Gene3D" id="2.50.20.10">
    <property type="entry name" value="Lipoprotein localisation LolA/LolB/LppX"/>
    <property type="match status" value="1"/>
</dbReference>
<keyword evidence="8 13" id="KW-0472">Membrane</keyword>
<evidence type="ECO:0000256" key="2">
    <source>
        <dbReference type="ARBA" id="ARBA00009696"/>
    </source>
</evidence>
<evidence type="ECO:0000256" key="7">
    <source>
        <dbReference type="ARBA" id="ARBA00022927"/>
    </source>
</evidence>
<comment type="similarity">
    <text evidence="2 13">Belongs to the LolB family.</text>
</comment>
<dbReference type="Pfam" id="PF03550">
    <property type="entry name" value="LolB"/>
    <property type="match status" value="1"/>
</dbReference>
<evidence type="ECO:0000256" key="11">
    <source>
        <dbReference type="ARBA" id="ARBA00023237"/>
    </source>
</evidence>
<keyword evidence="11 13" id="KW-0998">Cell outer membrane</keyword>